<dbReference type="InterPro" id="IPR005804">
    <property type="entry name" value="FA_desaturase_dom"/>
</dbReference>
<feature type="transmembrane region" description="Helical" evidence="1">
    <location>
        <begin position="408"/>
        <end position="437"/>
    </location>
</feature>
<keyword evidence="1" id="KW-0812">Transmembrane</keyword>
<feature type="domain" description="Fatty acid desaturase" evidence="2">
    <location>
        <begin position="112"/>
        <end position="337"/>
    </location>
</feature>
<dbReference type="EMBL" id="HBIZ01003834">
    <property type="protein sequence ID" value="CAE0749511.1"/>
    <property type="molecule type" value="Transcribed_RNA"/>
</dbReference>
<gene>
    <name evidence="3" type="ORF">PCAR00345_LOCUS2093</name>
    <name evidence="4" type="ORF">PCAR00345_LOCUS2094</name>
</gene>
<feature type="transmembrane region" description="Helical" evidence="1">
    <location>
        <begin position="223"/>
        <end position="244"/>
    </location>
</feature>
<protein>
    <recommendedName>
        <fullName evidence="2">Fatty acid desaturase domain-containing protein</fullName>
    </recommendedName>
</protein>
<keyword evidence="1" id="KW-0472">Membrane</keyword>
<feature type="transmembrane region" description="Helical" evidence="1">
    <location>
        <begin position="107"/>
        <end position="129"/>
    </location>
</feature>
<dbReference type="EMBL" id="HBIZ01003833">
    <property type="protein sequence ID" value="CAE0749510.1"/>
    <property type="molecule type" value="Transcribed_RNA"/>
</dbReference>
<keyword evidence="1" id="KW-1133">Transmembrane helix</keyword>
<dbReference type="Pfam" id="PF00487">
    <property type="entry name" value="FA_desaturase"/>
    <property type="match status" value="1"/>
</dbReference>
<dbReference type="PANTHER" id="PTHR36459">
    <property type="entry name" value="ORF"/>
    <property type="match status" value="1"/>
</dbReference>
<reference evidence="4" key="1">
    <citation type="submission" date="2021-01" db="EMBL/GenBank/DDBJ databases">
        <authorList>
            <person name="Corre E."/>
            <person name="Pelletier E."/>
            <person name="Niang G."/>
            <person name="Scheremetjew M."/>
            <person name="Finn R."/>
            <person name="Kale V."/>
            <person name="Holt S."/>
            <person name="Cochrane G."/>
            <person name="Meng A."/>
            <person name="Brown T."/>
            <person name="Cohen L."/>
        </authorList>
    </citation>
    <scope>NUCLEOTIDE SEQUENCE</scope>
    <source>
        <strain evidence="4">CCMP645</strain>
    </source>
</reference>
<evidence type="ECO:0000256" key="1">
    <source>
        <dbReference type="SAM" id="Phobius"/>
    </source>
</evidence>
<feature type="transmembrane region" description="Helical" evidence="1">
    <location>
        <begin position="72"/>
        <end position="95"/>
    </location>
</feature>
<evidence type="ECO:0000313" key="3">
    <source>
        <dbReference type="EMBL" id="CAE0749510.1"/>
    </source>
</evidence>
<dbReference type="PANTHER" id="PTHR36459:SF1">
    <property type="entry name" value="FATTY ACID DESATURASE DOMAIN-CONTAINING PROTEIN-RELATED"/>
    <property type="match status" value="1"/>
</dbReference>
<evidence type="ECO:0000259" key="2">
    <source>
        <dbReference type="Pfam" id="PF00487"/>
    </source>
</evidence>
<sequence length="439" mass="49511">MSAGPLDQPVKCRAELSDEELLKSCKPHHRHAVALALQDLHGVRKESIIRLSPSYEDFICSKLLCDARDLSILYVFAEVTLWLCFSITMQVIYLPKTFYSSRVAAGLILHFIGTWIGFGERFILAMHYASHRSLFSARLGIAAKVLNNFPQLVLSNFFGMPCGAYHLHHCIMHHQANNFFPYDLSATTPYQRDSPLGFLHYLTNFMLHTILYLPFYAAKKRRFAVALGSVCCTLVYLTVCQTLFSAHPVVFFVSLGLSSAMGPALLMFGNFGQHMFIDKAKPDSNYSLTINLIAAPFNMTTFNDGYHIVHHLNSVLHWSEMPLHFIRNLDRYEEEGALVFRGLNYMEMGALVMSGQLEKLASYVVQLRPQPLSKPQLVQLLRERLEPVPKACEGLSASHKSIFGLNQLLWFLLWMAGFQVAAAPAFMVPIFAALSFAMS</sequence>
<accession>A0A6S9QD96</accession>
<proteinExistence type="predicted"/>
<dbReference type="AlphaFoldDB" id="A0A6S9QD96"/>
<name>A0A6S9QD96_CHRCT</name>
<evidence type="ECO:0000313" key="4">
    <source>
        <dbReference type="EMBL" id="CAE0749511.1"/>
    </source>
</evidence>
<feature type="transmembrane region" description="Helical" evidence="1">
    <location>
        <begin position="198"/>
        <end position="216"/>
    </location>
</feature>
<dbReference type="GO" id="GO:0006629">
    <property type="term" value="P:lipid metabolic process"/>
    <property type="evidence" value="ECO:0007669"/>
    <property type="project" value="InterPro"/>
</dbReference>
<feature type="transmembrane region" description="Helical" evidence="1">
    <location>
        <begin position="250"/>
        <end position="271"/>
    </location>
</feature>
<organism evidence="4">
    <name type="scientific">Chrysotila carterae</name>
    <name type="common">Marine alga</name>
    <name type="synonym">Syracosphaera carterae</name>
    <dbReference type="NCBI Taxonomy" id="13221"/>
    <lineage>
        <taxon>Eukaryota</taxon>
        <taxon>Haptista</taxon>
        <taxon>Haptophyta</taxon>
        <taxon>Prymnesiophyceae</taxon>
        <taxon>Isochrysidales</taxon>
        <taxon>Isochrysidaceae</taxon>
        <taxon>Chrysotila</taxon>
    </lineage>
</organism>